<accession>A0A9X2B9M6</accession>
<dbReference type="RefSeq" id="WP_245129725.1">
    <property type="nucleotide sequence ID" value="NZ_JALJEJ010000003.1"/>
</dbReference>
<dbReference type="AlphaFoldDB" id="A0A9X2B9M6"/>
<name>A0A9X2B9M6_9SPHI</name>
<comment type="caution">
    <text evidence="2">The sequence shown here is derived from an EMBL/GenBank/DDBJ whole genome shotgun (WGS) entry which is preliminary data.</text>
</comment>
<keyword evidence="2" id="KW-0121">Carboxypeptidase</keyword>
<sequence length="397" mass="45375">MRYIALFTFFILTALTASAQYGTVTGRVFNKDSKNGLAKASIFLSNATVGTVSGDDGTFTLSGIRPGQYELVVTMVGYEDYTQTILVGKEPIKIQASMTPKVMELREVVITNGGNWKLNYANFIKDFIGTGDDAKKCKILNPTDLVLINHKTKKYLEGHSYDFLDIENRALGYKLRILLKEFKSDHLENVISWQGKVLFQELNGSADEKKKWQARREEIYYGSAMHFYRSLLASNLSEPGFEVRILQRAPNPQRAPEELIQKKLEKFTYAGPRDSLNFWREQSQMHRYIEQLMPQPVTPQDLIRQTEQPGVYALVFPGYLYVIYKKRMEKIDFADFYRPLDMPNYEASIITPYTQYALIDNNGVVISPHSVLYEGSWIMSKIAELLPVDYAPGDSKP</sequence>
<dbReference type="Pfam" id="PF13715">
    <property type="entry name" value="CarbopepD_reg_2"/>
    <property type="match status" value="1"/>
</dbReference>
<evidence type="ECO:0000313" key="3">
    <source>
        <dbReference type="Proteomes" id="UP001139450"/>
    </source>
</evidence>
<evidence type="ECO:0000256" key="1">
    <source>
        <dbReference type="SAM" id="SignalP"/>
    </source>
</evidence>
<dbReference type="Gene3D" id="2.60.40.1120">
    <property type="entry name" value="Carboxypeptidase-like, regulatory domain"/>
    <property type="match status" value="1"/>
</dbReference>
<evidence type="ECO:0000313" key="2">
    <source>
        <dbReference type="EMBL" id="MCJ8209895.1"/>
    </source>
</evidence>
<gene>
    <name evidence="2" type="ORF">MUY27_09255</name>
</gene>
<feature type="signal peptide" evidence="1">
    <location>
        <begin position="1"/>
        <end position="19"/>
    </location>
</feature>
<keyword evidence="3" id="KW-1185">Reference proteome</keyword>
<dbReference type="EMBL" id="JALJEJ010000003">
    <property type="protein sequence ID" value="MCJ8209895.1"/>
    <property type="molecule type" value="Genomic_DNA"/>
</dbReference>
<reference evidence="2" key="1">
    <citation type="submission" date="2022-04" db="EMBL/GenBank/DDBJ databases">
        <title>Mucilaginibacter sp. RS28 isolated from freshwater.</title>
        <authorList>
            <person name="Ko S.-R."/>
        </authorList>
    </citation>
    <scope>NUCLEOTIDE SEQUENCE</scope>
    <source>
        <strain evidence="2">RS28</strain>
    </source>
</reference>
<protein>
    <submittedName>
        <fullName evidence="2">Carboxypeptidase-like regulatory domain-containing protein</fullName>
    </submittedName>
</protein>
<dbReference type="SUPFAM" id="SSF49464">
    <property type="entry name" value="Carboxypeptidase regulatory domain-like"/>
    <property type="match status" value="1"/>
</dbReference>
<feature type="chain" id="PRO_5040737206" evidence="1">
    <location>
        <begin position="20"/>
        <end position="397"/>
    </location>
</feature>
<keyword evidence="2" id="KW-0645">Protease</keyword>
<proteinExistence type="predicted"/>
<dbReference type="Proteomes" id="UP001139450">
    <property type="component" value="Unassembled WGS sequence"/>
</dbReference>
<organism evidence="2 3">
    <name type="scientific">Mucilaginibacter straminoryzae</name>
    <dbReference type="NCBI Taxonomy" id="2932774"/>
    <lineage>
        <taxon>Bacteria</taxon>
        <taxon>Pseudomonadati</taxon>
        <taxon>Bacteroidota</taxon>
        <taxon>Sphingobacteriia</taxon>
        <taxon>Sphingobacteriales</taxon>
        <taxon>Sphingobacteriaceae</taxon>
        <taxon>Mucilaginibacter</taxon>
    </lineage>
</organism>
<dbReference type="GO" id="GO:0004180">
    <property type="term" value="F:carboxypeptidase activity"/>
    <property type="evidence" value="ECO:0007669"/>
    <property type="project" value="UniProtKB-KW"/>
</dbReference>
<dbReference type="InterPro" id="IPR008969">
    <property type="entry name" value="CarboxyPept-like_regulatory"/>
</dbReference>
<keyword evidence="2" id="KW-0378">Hydrolase</keyword>
<keyword evidence="1" id="KW-0732">Signal</keyword>